<protein>
    <recommendedName>
        <fullName evidence="3">DUF932 domain-containing protein</fullName>
    </recommendedName>
</protein>
<accession>A0A2H0KF09</accession>
<evidence type="ECO:0000313" key="2">
    <source>
        <dbReference type="Proteomes" id="UP000231371"/>
    </source>
</evidence>
<organism evidence="1 2">
    <name type="scientific">Candidatus Shapirobacteria bacterium CG11_big_fil_rev_8_21_14_0_20_40_12</name>
    <dbReference type="NCBI Taxonomy" id="1974889"/>
    <lineage>
        <taxon>Bacteria</taxon>
        <taxon>Candidatus Shapironibacteriota</taxon>
    </lineage>
</organism>
<sequence length="266" mass="31084">MRLQDLIDELERQKPLKWDQKIESSNLGMVLDGSPKFQLDGRENLFTITRPCHNQIAERLEIPVRYYSKMDSEAPELLIENVNTWLKKNSKEVFVRGLGNSVRAFLSDRYRVIDHPDVLYCSLNELQAYEADVEDCYLSETEMNVKVKSNQLKDFVRHKEDLIIGGLLLVNSETGHRALRVEPRMFRVKCTNGMVIEEFLTRQIHLGNGNEVLDEMVYLSIRRSIKELFGRFGEIIQVLRETTEIKVKSPQRVINNVVEHYRLSEE</sequence>
<evidence type="ECO:0000313" key="1">
    <source>
        <dbReference type="EMBL" id="PIQ69839.1"/>
    </source>
</evidence>
<dbReference type="AlphaFoldDB" id="A0A2H0KF09"/>
<proteinExistence type="predicted"/>
<dbReference type="EMBL" id="PCVI01000060">
    <property type="protein sequence ID" value="PIQ69839.1"/>
    <property type="molecule type" value="Genomic_DNA"/>
</dbReference>
<evidence type="ECO:0008006" key="3">
    <source>
        <dbReference type="Google" id="ProtNLM"/>
    </source>
</evidence>
<dbReference type="Proteomes" id="UP000231371">
    <property type="component" value="Unassembled WGS sequence"/>
</dbReference>
<comment type="caution">
    <text evidence="1">The sequence shown here is derived from an EMBL/GenBank/DDBJ whole genome shotgun (WGS) entry which is preliminary data.</text>
</comment>
<gene>
    <name evidence="1" type="ORF">COV89_03760</name>
</gene>
<feature type="non-terminal residue" evidence="1">
    <location>
        <position position="266"/>
    </location>
</feature>
<reference evidence="1 2" key="1">
    <citation type="submission" date="2017-09" db="EMBL/GenBank/DDBJ databases">
        <title>Depth-based differentiation of microbial function through sediment-hosted aquifers and enrichment of novel symbionts in the deep terrestrial subsurface.</title>
        <authorList>
            <person name="Probst A.J."/>
            <person name="Ladd B."/>
            <person name="Jarett J.K."/>
            <person name="Geller-Mcgrath D.E."/>
            <person name="Sieber C.M."/>
            <person name="Emerson J.B."/>
            <person name="Anantharaman K."/>
            <person name="Thomas B.C."/>
            <person name="Malmstrom R."/>
            <person name="Stieglmeier M."/>
            <person name="Klingl A."/>
            <person name="Woyke T."/>
            <person name="Ryan C.M."/>
            <person name="Banfield J.F."/>
        </authorList>
    </citation>
    <scope>NUCLEOTIDE SEQUENCE [LARGE SCALE GENOMIC DNA]</scope>
    <source>
        <strain evidence="1">CG11_big_fil_rev_8_21_14_0_20_40_12</strain>
    </source>
</reference>
<name>A0A2H0KF09_9BACT</name>